<evidence type="ECO:0000313" key="3">
    <source>
        <dbReference type="EMBL" id="MYM00261.1"/>
    </source>
</evidence>
<protein>
    <submittedName>
        <fullName evidence="3">Glucose 1-dehydrogenase</fullName>
        <ecNumber evidence="3">1.1.1.47</ecNumber>
    </submittedName>
</protein>
<dbReference type="EMBL" id="WVTD01000037">
    <property type="protein sequence ID" value="MYM00261.1"/>
    <property type="molecule type" value="Genomic_DNA"/>
</dbReference>
<dbReference type="GO" id="GO:0047936">
    <property type="term" value="F:glucose 1-dehydrogenase [NAD(P)+] activity"/>
    <property type="evidence" value="ECO:0007669"/>
    <property type="project" value="UniProtKB-EC"/>
</dbReference>
<dbReference type="PANTHER" id="PTHR42760">
    <property type="entry name" value="SHORT-CHAIN DEHYDROGENASES/REDUCTASES FAMILY MEMBER"/>
    <property type="match status" value="1"/>
</dbReference>
<evidence type="ECO:0000256" key="2">
    <source>
        <dbReference type="ARBA" id="ARBA00023002"/>
    </source>
</evidence>
<dbReference type="PROSITE" id="PS00061">
    <property type="entry name" value="ADH_SHORT"/>
    <property type="match status" value="1"/>
</dbReference>
<dbReference type="FunFam" id="3.40.50.720:FF:000084">
    <property type="entry name" value="Short-chain dehydrogenase reductase"/>
    <property type="match status" value="1"/>
</dbReference>
<dbReference type="Pfam" id="PF13561">
    <property type="entry name" value="adh_short_C2"/>
    <property type="match status" value="1"/>
</dbReference>
<dbReference type="PRINTS" id="PR00080">
    <property type="entry name" value="SDRFAMILY"/>
</dbReference>
<reference evidence="3 4" key="1">
    <citation type="submission" date="2019-12" db="EMBL/GenBank/DDBJ databases">
        <authorList>
            <person name="Feng G."/>
            <person name="Zhu H."/>
        </authorList>
    </citation>
    <scope>NUCLEOTIDE SEQUENCE [LARGE SCALE GENOMIC DNA]</scope>
    <source>
        <strain evidence="3 4">FGD1</strain>
    </source>
</reference>
<dbReference type="RefSeq" id="WP_160987523.1">
    <property type="nucleotide sequence ID" value="NZ_WVTD01000037.1"/>
</dbReference>
<comment type="caution">
    <text evidence="3">The sequence shown here is derived from an EMBL/GenBank/DDBJ whole genome shotgun (WGS) entry which is preliminary data.</text>
</comment>
<name>A0A7X4GKB9_9SPHN</name>
<evidence type="ECO:0000256" key="1">
    <source>
        <dbReference type="ARBA" id="ARBA00006484"/>
    </source>
</evidence>
<dbReference type="EC" id="1.1.1.47" evidence="3"/>
<dbReference type="InterPro" id="IPR020904">
    <property type="entry name" value="Sc_DH/Rdtase_CS"/>
</dbReference>
<dbReference type="AlphaFoldDB" id="A0A7X4GKB9"/>
<keyword evidence="4" id="KW-1185">Reference proteome</keyword>
<dbReference type="Proteomes" id="UP000465810">
    <property type="component" value="Unassembled WGS sequence"/>
</dbReference>
<keyword evidence="2 3" id="KW-0560">Oxidoreductase</keyword>
<accession>A0A7X4GKB9</accession>
<dbReference type="Gene3D" id="3.40.50.720">
    <property type="entry name" value="NAD(P)-binding Rossmann-like Domain"/>
    <property type="match status" value="1"/>
</dbReference>
<comment type="similarity">
    <text evidence="1">Belongs to the short-chain dehydrogenases/reductases (SDR) family.</text>
</comment>
<dbReference type="InterPro" id="IPR036291">
    <property type="entry name" value="NAD(P)-bd_dom_sf"/>
</dbReference>
<proteinExistence type="inferred from homology"/>
<organism evidence="3 4">
    <name type="scientific">Novosphingobium silvae</name>
    <dbReference type="NCBI Taxonomy" id="2692619"/>
    <lineage>
        <taxon>Bacteria</taxon>
        <taxon>Pseudomonadati</taxon>
        <taxon>Pseudomonadota</taxon>
        <taxon>Alphaproteobacteria</taxon>
        <taxon>Sphingomonadales</taxon>
        <taxon>Sphingomonadaceae</taxon>
        <taxon>Novosphingobium</taxon>
    </lineage>
</organism>
<evidence type="ECO:0000313" key="4">
    <source>
        <dbReference type="Proteomes" id="UP000465810"/>
    </source>
</evidence>
<sequence length="256" mass="26758">MTSRLSGRTALITGAASGLGAAIATRFASEGAQVIVSDLDQAKAQTHANTIGDAAIALELDVTCPKSWERAVTAASDRFGKLDILVNNAGICIPGSVEDLSLEDWHRTHSVDLDSVFLGVKAFLPLMVRTSTAHGGAILNISSISGIVAAGNMAAYNSAKAAVRHLTKSIALHCAKMRYGITCNSLHPTFIDTPLLDEFTAGRTREETLGKLARQIPVGRVGIPDDVAWAAVYLCSPEAIFITGAELAIDGGLSAM</sequence>
<dbReference type="SUPFAM" id="SSF51735">
    <property type="entry name" value="NAD(P)-binding Rossmann-fold domains"/>
    <property type="match status" value="1"/>
</dbReference>
<gene>
    <name evidence="3" type="ORF">GR702_21180</name>
</gene>
<dbReference type="NCBIfam" id="NF005559">
    <property type="entry name" value="PRK07231.1"/>
    <property type="match status" value="1"/>
</dbReference>
<dbReference type="PRINTS" id="PR00081">
    <property type="entry name" value="GDHRDH"/>
</dbReference>
<dbReference type="InterPro" id="IPR002347">
    <property type="entry name" value="SDR_fam"/>
</dbReference>
<dbReference type="PANTHER" id="PTHR42760:SF133">
    <property type="entry name" value="3-OXOACYL-[ACYL-CARRIER-PROTEIN] REDUCTASE"/>
    <property type="match status" value="1"/>
</dbReference>